<evidence type="ECO:0000256" key="4">
    <source>
        <dbReference type="ARBA" id="ARBA00022741"/>
    </source>
</evidence>
<evidence type="ECO:0000256" key="6">
    <source>
        <dbReference type="ARBA" id="ARBA00022960"/>
    </source>
</evidence>
<dbReference type="RefSeq" id="WP_141166455.1">
    <property type="nucleotide sequence ID" value="NZ_VHLH01000012.1"/>
</dbReference>
<keyword evidence="4 10" id="KW-0547">Nucleotide-binding</keyword>
<dbReference type="InterPro" id="IPR005863">
    <property type="entry name" value="UDP-N-AcMur_synth"/>
</dbReference>
<dbReference type="InterPro" id="IPR051046">
    <property type="entry name" value="MurCDEF_CellWall_CoF430Synth"/>
</dbReference>
<feature type="domain" description="Mur ligase N-terminal catalytic" evidence="12">
    <location>
        <begin position="36"/>
        <end position="110"/>
    </location>
</feature>
<dbReference type="SUPFAM" id="SSF63418">
    <property type="entry name" value="MurE/MurF N-terminal domain"/>
    <property type="match status" value="1"/>
</dbReference>
<evidence type="ECO:0000256" key="3">
    <source>
        <dbReference type="ARBA" id="ARBA00022618"/>
    </source>
</evidence>
<proteinExistence type="inferred from homology"/>
<feature type="binding site" evidence="10">
    <location>
        <begin position="124"/>
        <end position="130"/>
    </location>
    <ligand>
        <name>ATP</name>
        <dbReference type="ChEBI" id="CHEBI:30616"/>
    </ligand>
</feature>
<feature type="domain" description="Mur ligase C-terminal" evidence="13">
    <location>
        <begin position="345"/>
        <end position="461"/>
    </location>
</feature>
<evidence type="ECO:0000256" key="2">
    <source>
        <dbReference type="ARBA" id="ARBA00022598"/>
    </source>
</evidence>
<keyword evidence="5 10" id="KW-0067">ATP-binding</keyword>
<reference evidence="15 16" key="1">
    <citation type="submission" date="2019-06" db="EMBL/GenBank/DDBJ databases">
        <authorList>
            <person name="Li M."/>
        </authorList>
    </citation>
    <scope>NUCLEOTIDE SEQUENCE [LARGE SCALE GENOMIC DNA]</scope>
    <source>
        <strain evidence="15 16">BGMRC6574</strain>
    </source>
</reference>
<dbReference type="GO" id="GO:0008360">
    <property type="term" value="P:regulation of cell shape"/>
    <property type="evidence" value="ECO:0007669"/>
    <property type="project" value="UniProtKB-KW"/>
</dbReference>
<dbReference type="GO" id="GO:0009252">
    <property type="term" value="P:peptidoglycan biosynthetic process"/>
    <property type="evidence" value="ECO:0007669"/>
    <property type="project" value="UniProtKB-UniRule"/>
</dbReference>
<evidence type="ECO:0000259" key="13">
    <source>
        <dbReference type="Pfam" id="PF02875"/>
    </source>
</evidence>
<evidence type="ECO:0000256" key="10">
    <source>
        <dbReference type="HAMAP-Rule" id="MF_02019"/>
    </source>
</evidence>
<dbReference type="GO" id="GO:0005737">
    <property type="term" value="C:cytoplasm"/>
    <property type="evidence" value="ECO:0007669"/>
    <property type="project" value="UniProtKB-SubCell"/>
</dbReference>
<feature type="domain" description="Mur ligase central" evidence="14">
    <location>
        <begin position="122"/>
        <end position="312"/>
    </location>
</feature>
<evidence type="ECO:0000313" key="15">
    <source>
        <dbReference type="EMBL" id="TPW29280.1"/>
    </source>
</evidence>
<dbReference type="SUPFAM" id="SSF53244">
    <property type="entry name" value="MurD-like peptide ligases, peptide-binding domain"/>
    <property type="match status" value="1"/>
</dbReference>
<dbReference type="Gene3D" id="3.40.1390.10">
    <property type="entry name" value="MurE/MurF, N-terminal domain"/>
    <property type="match status" value="1"/>
</dbReference>
<comment type="pathway">
    <text evidence="10 11">Cell wall biogenesis; peptidoglycan biosynthesis.</text>
</comment>
<keyword evidence="7 10" id="KW-0573">Peptidoglycan synthesis</keyword>
<dbReference type="InterPro" id="IPR036565">
    <property type="entry name" value="Mur-like_cat_sf"/>
</dbReference>
<keyword evidence="9 10" id="KW-0961">Cell wall biogenesis/degradation</keyword>
<dbReference type="GO" id="GO:0071555">
    <property type="term" value="P:cell wall organization"/>
    <property type="evidence" value="ECO:0007669"/>
    <property type="project" value="UniProtKB-KW"/>
</dbReference>
<dbReference type="NCBIfam" id="TIGR01143">
    <property type="entry name" value="murF"/>
    <property type="match status" value="1"/>
</dbReference>
<evidence type="ECO:0000259" key="12">
    <source>
        <dbReference type="Pfam" id="PF01225"/>
    </source>
</evidence>
<evidence type="ECO:0000256" key="7">
    <source>
        <dbReference type="ARBA" id="ARBA00022984"/>
    </source>
</evidence>
<evidence type="ECO:0000256" key="11">
    <source>
        <dbReference type="RuleBase" id="RU004136"/>
    </source>
</evidence>
<dbReference type="InterPro" id="IPR036615">
    <property type="entry name" value="Mur_ligase_C_dom_sf"/>
</dbReference>
<dbReference type="AlphaFoldDB" id="A0A506U603"/>
<dbReference type="InterPro" id="IPR004101">
    <property type="entry name" value="Mur_ligase_C"/>
</dbReference>
<dbReference type="Pfam" id="PF02875">
    <property type="entry name" value="Mur_ligase_C"/>
    <property type="match status" value="1"/>
</dbReference>
<dbReference type="EC" id="6.3.2.10" evidence="10 11"/>
<keyword evidence="1 10" id="KW-0963">Cytoplasm</keyword>
<dbReference type="GO" id="GO:0047480">
    <property type="term" value="F:UDP-N-acetylmuramoyl-tripeptide-D-alanyl-D-alanine ligase activity"/>
    <property type="evidence" value="ECO:0007669"/>
    <property type="project" value="UniProtKB-UniRule"/>
</dbReference>
<dbReference type="SUPFAM" id="SSF53623">
    <property type="entry name" value="MurD-like peptide ligases, catalytic domain"/>
    <property type="match status" value="1"/>
</dbReference>
<comment type="function">
    <text evidence="10 11">Involved in cell wall formation. Catalyzes the final step in the synthesis of UDP-N-acetylmuramoyl-pentapeptide, the precursor of murein.</text>
</comment>
<dbReference type="Pfam" id="PF08245">
    <property type="entry name" value="Mur_ligase_M"/>
    <property type="match status" value="1"/>
</dbReference>
<dbReference type="HAMAP" id="MF_02019">
    <property type="entry name" value="MurF"/>
    <property type="match status" value="1"/>
</dbReference>
<keyword evidence="8 10" id="KW-0131">Cell cycle</keyword>
<dbReference type="UniPathway" id="UPA00219"/>
<dbReference type="GO" id="GO:0005524">
    <property type="term" value="F:ATP binding"/>
    <property type="evidence" value="ECO:0007669"/>
    <property type="project" value="UniProtKB-UniRule"/>
</dbReference>
<dbReference type="Pfam" id="PF01225">
    <property type="entry name" value="Mur_ligase"/>
    <property type="match status" value="1"/>
</dbReference>
<dbReference type="NCBIfam" id="NF010693">
    <property type="entry name" value="PRK14093.1"/>
    <property type="match status" value="1"/>
</dbReference>
<dbReference type="InterPro" id="IPR035911">
    <property type="entry name" value="MurE/MurF_N"/>
</dbReference>
<comment type="subcellular location">
    <subcellularLocation>
        <location evidence="10 11">Cytoplasm</location>
    </subcellularLocation>
</comment>
<dbReference type="InterPro" id="IPR000713">
    <property type="entry name" value="Mur_ligase_N"/>
</dbReference>
<dbReference type="Gene3D" id="3.90.190.20">
    <property type="entry name" value="Mur ligase, C-terminal domain"/>
    <property type="match status" value="1"/>
</dbReference>
<keyword evidence="3 10" id="KW-0132">Cell division</keyword>
<dbReference type="Proteomes" id="UP000320314">
    <property type="component" value="Unassembled WGS sequence"/>
</dbReference>
<evidence type="ECO:0000259" key="14">
    <source>
        <dbReference type="Pfam" id="PF08245"/>
    </source>
</evidence>
<dbReference type="PANTHER" id="PTHR43024:SF1">
    <property type="entry name" value="UDP-N-ACETYLMURAMOYL-TRIPEPTIDE--D-ALANYL-D-ALANINE LIGASE"/>
    <property type="match status" value="1"/>
</dbReference>
<keyword evidence="2 10" id="KW-0436">Ligase</keyword>
<name>A0A506U603_9HYPH</name>
<dbReference type="EMBL" id="VHLH01000012">
    <property type="protein sequence ID" value="TPW29280.1"/>
    <property type="molecule type" value="Genomic_DNA"/>
</dbReference>
<comment type="catalytic activity">
    <reaction evidence="10 11">
        <text>D-alanyl-D-alanine + UDP-N-acetyl-alpha-D-muramoyl-L-alanyl-gamma-D-glutamyl-meso-2,6-diaminopimelate + ATP = UDP-N-acetyl-alpha-D-muramoyl-L-alanyl-gamma-D-glutamyl-meso-2,6-diaminopimeloyl-D-alanyl-D-alanine + ADP + phosphate + H(+)</text>
        <dbReference type="Rhea" id="RHEA:28374"/>
        <dbReference type="ChEBI" id="CHEBI:15378"/>
        <dbReference type="ChEBI" id="CHEBI:30616"/>
        <dbReference type="ChEBI" id="CHEBI:43474"/>
        <dbReference type="ChEBI" id="CHEBI:57822"/>
        <dbReference type="ChEBI" id="CHEBI:61386"/>
        <dbReference type="ChEBI" id="CHEBI:83905"/>
        <dbReference type="ChEBI" id="CHEBI:456216"/>
        <dbReference type="EC" id="6.3.2.10"/>
    </reaction>
</comment>
<evidence type="ECO:0000256" key="1">
    <source>
        <dbReference type="ARBA" id="ARBA00022490"/>
    </source>
</evidence>
<dbReference type="InterPro" id="IPR013221">
    <property type="entry name" value="Mur_ligase_cen"/>
</dbReference>
<dbReference type="Gene3D" id="3.40.1190.10">
    <property type="entry name" value="Mur-like, catalytic domain"/>
    <property type="match status" value="1"/>
</dbReference>
<comment type="similarity">
    <text evidence="10">Belongs to the MurCDEF family. MurF subfamily.</text>
</comment>
<evidence type="ECO:0000256" key="8">
    <source>
        <dbReference type="ARBA" id="ARBA00023306"/>
    </source>
</evidence>
<evidence type="ECO:0000256" key="5">
    <source>
        <dbReference type="ARBA" id="ARBA00022840"/>
    </source>
</evidence>
<organism evidence="15 16">
    <name type="scientific">Pararhizobium mangrovi</name>
    <dbReference type="NCBI Taxonomy" id="2590452"/>
    <lineage>
        <taxon>Bacteria</taxon>
        <taxon>Pseudomonadati</taxon>
        <taxon>Pseudomonadota</taxon>
        <taxon>Alphaproteobacteria</taxon>
        <taxon>Hyphomicrobiales</taxon>
        <taxon>Rhizobiaceae</taxon>
        <taxon>Rhizobium/Agrobacterium group</taxon>
        <taxon>Pararhizobium</taxon>
    </lineage>
</organism>
<dbReference type="GO" id="GO:0051301">
    <property type="term" value="P:cell division"/>
    <property type="evidence" value="ECO:0007669"/>
    <property type="project" value="UniProtKB-KW"/>
</dbReference>
<accession>A0A506U603</accession>
<dbReference type="PANTHER" id="PTHR43024">
    <property type="entry name" value="UDP-N-ACETYLMURAMOYL-TRIPEPTIDE--D-ALANYL-D-ALANINE LIGASE"/>
    <property type="match status" value="1"/>
</dbReference>
<keyword evidence="6 10" id="KW-0133">Cell shape</keyword>
<comment type="caution">
    <text evidence="15">The sequence shown here is derived from an EMBL/GenBank/DDBJ whole genome shotgun (WGS) entry which is preliminary data.</text>
</comment>
<evidence type="ECO:0000256" key="9">
    <source>
        <dbReference type="ARBA" id="ARBA00023316"/>
    </source>
</evidence>
<dbReference type="GO" id="GO:0008766">
    <property type="term" value="F:UDP-N-acetylmuramoylalanyl-D-glutamyl-2,6-diaminopimelate-D-alanyl-D-alanine ligase activity"/>
    <property type="evidence" value="ECO:0007669"/>
    <property type="project" value="RHEA"/>
</dbReference>
<gene>
    <name evidence="10" type="primary">murF</name>
    <name evidence="15" type="ORF">FJU11_07665</name>
</gene>
<protein>
    <recommendedName>
        <fullName evidence="10 11">UDP-N-acetylmuramoyl-tripeptide--D-alanyl-D-alanine ligase</fullName>
        <ecNumber evidence="10 11">6.3.2.10</ecNumber>
    </recommendedName>
    <alternativeName>
        <fullName evidence="10">D-alanyl-D-alanine-adding enzyme</fullName>
    </alternativeName>
</protein>
<dbReference type="OrthoDB" id="9801978at2"/>
<sequence>MSETLGDTAVPTCLWTSRAMVEALQGRPVGSLPAGVNGISIDTRTLRPGDAFFAIAGDRFDGHDFASAAVAAEAGLLVVSEAKLPALGGLTVPMIVVDDVLAALERLGRAARERSDATILAVTGSVGKTTTKAMLARALAPSGETHAAVASFNNHWGVPLTLARMPESARFGIFEIGMNHAGEIRALVDMVRPHIAMVTTIAPAHLGHFESLEAIAAAKAEIFEGLVPGGTAMLNRDNAQFEVLRAAAEACGVERILTFGEDEAADFRLLQVRLEGDGSHMRAAIGGDVVEAHIGAPGRHVVQNALAVLGAASIAGADIESAASALADVKAEKGRGARHRLAHSDGVFVLIDESYNANPTSVGAAVALLAATPVGPGGRRIAVLGDMLELGVHTGQLHRELAGPIIEAGIDRVYLAGSAMTALQEALDERIAVRHLDDAAAIAEALKREIAAGDVVMVKASLGLGFGPIVTALTDTFPAEGRAPGDATAEEPAATKGS</sequence>
<evidence type="ECO:0000313" key="16">
    <source>
        <dbReference type="Proteomes" id="UP000320314"/>
    </source>
</evidence>
<keyword evidence="16" id="KW-1185">Reference proteome</keyword>